<evidence type="ECO:0000256" key="3">
    <source>
        <dbReference type="ARBA" id="ARBA00008346"/>
    </source>
</evidence>
<name>A0ABU7XEL1_9HYPH</name>
<comment type="cofactor">
    <cofactor evidence="1 10">
        <name>Mg(2+)</name>
        <dbReference type="ChEBI" id="CHEBI:18420"/>
    </cofactor>
</comment>
<dbReference type="EC" id="4.1.1.31" evidence="4 10"/>
<comment type="catalytic activity">
    <reaction evidence="9 10">
        <text>oxaloacetate + phosphate = phosphoenolpyruvate + hydrogencarbonate</text>
        <dbReference type="Rhea" id="RHEA:28370"/>
        <dbReference type="ChEBI" id="CHEBI:16452"/>
        <dbReference type="ChEBI" id="CHEBI:17544"/>
        <dbReference type="ChEBI" id="CHEBI:43474"/>
        <dbReference type="ChEBI" id="CHEBI:58702"/>
        <dbReference type="EC" id="4.1.1.31"/>
    </reaction>
</comment>
<dbReference type="InterPro" id="IPR015813">
    <property type="entry name" value="Pyrv/PenolPyrv_kinase-like_dom"/>
</dbReference>
<evidence type="ECO:0000256" key="9">
    <source>
        <dbReference type="ARBA" id="ARBA00048995"/>
    </source>
</evidence>
<dbReference type="PANTHER" id="PTHR30523">
    <property type="entry name" value="PHOSPHOENOLPYRUVATE CARBOXYLASE"/>
    <property type="match status" value="1"/>
</dbReference>
<dbReference type="SUPFAM" id="SSF51621">
    <property type="entry name" value="Phosphoenolpyruvate/pyruvate domain"/>
    <property type="match status" value="1"/>
</dbReference>
<accession>A0ABU7XEL1</accession>
<comment type="function">
    <text evidence="2 10">Forms oxaloacetate, a four-carbon dicarboxylic acid source for the tricarboxylic acid cycle.</text>
</comment>
<comment type="caution">
    <text evidence="12">The sequence shown here is derived from an EMBL/GenBank/DDBJ whole genome shotgun (WGS) entry which is preliminary data.</text>
</comment>
<dbReference type="PANTHER" id="PTHR30523:SF32">
    <property type="entry name" value="PHOSPHOENOLPYRUVATE CARBOXYLASE"/>
    <property type="match status" value="1"/>
</dbReference>
<comment type="similarity">
    <text evidence="3 10">Belongs to the PEPCase type 1 family.</text>
</comment>
<dbReference type="PROSITE" id="PS00393">
    <property type="entry name" value="PEPCASE_2"/>
    <property type="match status" value="1"/>
</dbReference>
<feature type="active site" evidence="10">
    <location>
        <position position="140"/>
    </location>
</feature>
<dbReference type="GO" id="GO:0008964">
    <property type="term" value="F:phosphoenolpyruvate carboxylase activity"/>
    <property type="evidence" value="ECO:0007669"/>
    <property type="project" value="UniProtKB-EC"/>
</dbReference>
<evidence type="ECO:0000256" key="2">
    <source>
        <dbReference type="ARBA" id="ARBA00003670"/>
    </source>
</evidence>
<evidence type="ECO:0000256" key="10">
    <source>
        <dbReference type="HAMAP-Rule" id="MF_00595"/>
    </source>
</evidence>
<gene>
    <name evidence="10" type="primary">ppc</name>
    <name evidence="12" type="ORF">V3H18_04640</name>
</gene>
<organism evidence="12 13">
    <name type="scientific">Methylocystis borbori</name>
    <dbReference type="NCBI Taxonomy" id="3118750"/>
    <lineage>
        <taxon>Bacteria</taxon>
        <taxon>Pseudomonadati</taxon>
        <taxon>Pseudomonadota</taxon>
        <taxon>Alphaproteobacteria</taxon>
        <taxon>Hyphomicrobiales</taxon>
        <taxon>Methylocystaceae</taxon>
        <taxon>Methylocystis</taxon>
    </lineage>
</organism>
<dbReference type="InterPro" id="IPR021135">
    <property type="entry name" value="PEP_COase"/>
</dbReference>
<evidence type="ECO:0000313" key="13">
    <source>
        <dbReference type="Proteomes" id="UP001350748"/>
    </source>
</evidence>
<evidence type="ECO:0000256" key="8">
    <source>
        <dbReference type="ARBA" id="ARBA00023300"/>
    </source>
</evidence>
<dbReference type="HAMAP" id="MF_00595">
    <property type="entry name" value="PEPcase_type1"/>
    <property type="match status" value="1"/>
</dbReference>
<feature type="active site" evidence="10 11">
    <location>
        <position position="575"/>
    </location>
</feature>
<evidence type="ECO:0000256" key="5">
    <source>
        <dbReference type="ARBA" id="ARBA00022419"/>
    </source>
</evidence>
<dbReference type="Gene3D" id="1.20.1440.90">
    <property type="entry name" value="Phosphoenolpyruvate/pyruvate domain"/>
    <property type="match status" value="1"/>
</dbReference>
<dbReference type="PRINTS" id="PR00150">
    <property type="entry name" value="PEPCARBXLASE"/>
</dbReference>
<evidence type="ECO:0000256" key="6">
    <source>
        <dbReference type="ARBA" id="ARBA00022842"/>
    </source>
</evidence>
<keyword evidence="7 10" id="KW-0456">Lyase</keyword>
<dbReference type="Pfam" id="PF00311">
    <property type="entry name" value="PEPcase"/>
    <property type="match status" value="1"/>
</dbReference>
<dbReference type="RefSeq" id="WP_332080754.1">
    <property type="nucleotide sequence ID" value="NZ_JAZHYN010000009.1"/>
</dbReference>
<sequence>MTAETQTLSSPSPTGLPSAYATRSVTEASAFLRAQLLAVIRRHLPEIEAAVRDPKAGAGLAPRQMGRVLQAQGILFQLISIAEQAYAMRRRRRIEREKGHDKLLGTFDYVLSSAASAGVSAEEIHAQLQTLRIRPVITAHPTEAKRVSILEKYRRIYLLMRELESTRWTDREREALVKSIYDQIELLWLTGDLHLEKPTVDHEVAWGLHFFHESIFDLAPELLSSFERALKRHYPNEKFEVAPFFQFGSWIGGDRDGNPFVTNEVTRRSILANAGASLNYYRTRIIDLARMLSISIRAAEIPQFLWEELDVRLAALPDGAAIKARHPNEPYRQFVTTMLRKLDQTLAGLRDEPTTGARYGSADDLIADFLTLERALTEGKSEPLACDLVRPVRRAVEIFRFSTVRLDIRQNTTRTTQALEDLWRAKTGGETPPALDSAEWREWLLAELAKPRTAPVPREKLSAETRDVIEMFEVVAEMRARLDREAFGGFILSMTRSAVDVLGVYLLAKEAGLFLDEPGVEILTLPIVPLFETIGDLRAAPAIMRDLLQIPVVRRSTRWQGNLQEVMIGYSDSNKDGGFLSSNWELFKAQARLTQVGRELGVAIAFFHGRGGSVSRGGAPTGHAIAAQPAGSIRGRFRVTEQGEVVSFKYANRGTAAYQMELLASSVFAHAMKSEREEALAPHAEFDEALEEISGASFAAYAKFVGDPDLVAYFQAASPLEEISLLNIGSRPARRFGAKSLDDLRAIPWVFAWAQNRHSITGWYGVGSGLKNFLDIRGDRGLELLRRMFEDSRVFRLTLDEVEKTLALVDLSIARQYASLVPDETVRNKIFKSIEDEYALTCELVLRVTGGEALADRFKEYQTRLAHRLQTINEVNREQVELLRRFRQAQDEAEKEAVKQPLLLSISCIAAGLGATG</sequence>
<proteinExistence type="inferred from homology"/>
<dbReference type="InterPro" id="IPR033129">
    <property type="entry name" value="PEPCASE_His_AS"/>
</dbReference>
<evidence type="ECO:0000256" key="4">
    <source>
        <dbReference type="ARBA" id="ARBA00012305"/>
    </source>
</evidence>
<keyword evidence="6 10" id="KW-0460">Magnesium</keyword>
<reference evidence="12 13" key="1">
    <citation type="submission" date="2024-02" db="EMBL/GenBank/DDBJ databases">
        <authorList>
            <person name="Grouzdev D."/>
        </authorList>
    </citation>
    <scope>NUCLEOTIDE SEQUENCE [LARGE SCALE GENOMIC DNA]</scope>
    <source>
        <strain evidence="12 13">9N</strain>
    </source>
</reference>
<dbReference type="InterPro" id="IPR022805">
    <property type="entry name" value="PEP_COase_bac/pln-type"/>
</dbReference>
<dbReference type="EMBL" id="JAZHYN010000009">
    <property type="protein sequence ID" value="MEF3365818.1"/>
    <property type="molecule type" value="Genomic_DNA"/>
</dbReference>
<protein>
    <recommendedName>
        <fullName evidence="5 10">Phosphoenolpyruvate carboxylase</fullName>
        <shortName evidence="10">PEPC</shortName>
        <shortName evidence="10">PEPCase</shortName>
        <ecNumber evidence="4 10">4.1.1.31</ecNumber>
    </recommendedName>
</protein>
<dbReference type="Proteomes" id="UP001350748">
    <property type="component" value="Unassembled WGS sequence"/>
</dbReference>
<evidence type="ECO:0000256" key="11">
    <source>
        <dbReference type="PROSITE-ProRule" id="PRU10112"/>
    </source>
</evidence>
<evidence type="ECO:0000313" key="12">
    <source>
        <dbReference type="EMBL" id="MEF3365818.1"/>
    </source>
</evidence>
<evidence type="ECO:0000256" key="1">
    <source>
        <dbReference type="ARBA" id="ARBA00001946"/>
    </source>
</evidence>
<evidence type="ECO:0000256" key="7">
    <source>
        <dbReference type="ARBA" id="ARBA00023239"/>
    </source>
</evidence>
<keyword evidence="13" id="KW-1185">Reference proteome</keyword>
<comment type="subunit">
    <text evidence="10">Homotetramer.</text>
</comment>
<keyword evidence="8 10" id="KW-0120">Carbon dioxide fixation</keyword>